<feature type="transmembrane region" description="Helical" evidence="5">
    <location>
        <begin position="185"/>
        <end position="204"/>
    </location>
</feature>
<dbReference type="InterPro" id="IPR044880">
    <property type="entry name" value="NCX_ion-bd_dom_sf"/>
</dbReference>
<sequence>MAYLLLAVSFALLLGGAVVFTNAVEWAGIRLGLGAGAVGSVLAATATALPESVIPIVAILSGDQSGQIAIGAILGAPFLLATLGMLVIGVSTHMFARRRDNDSKLAVHTPTTARDLIVFGVFIAVAGILGLIGNQSVNVVAAVVFLVAYGVYVWRTVGHGGEQQEEPRPLYFDPTKHDPPHNVTVVAQMLVGVAAIVGGAEVFVTQVEGIAHQVGISPLVLALVLAPLATELPEKTNSVLWTRRGKDALALGNVTGAMVFQSMVPVAVGLAFTPWSFTAPSTLAVGCALAGGGLALYAVLRSRQFTRLSMAAWGVLYAGFVAYVGLAA</sequence>
<dbReference type="GO" id="GO:0005262">
    <property type="term" value="F:calcium channel activity"/>
    <property type="evidence" value="ECO:0007669"/>
    <property type="project" value="TreeGrafter"/>
</dbReference>
<evidence type="ECO:0000313" key="7">
    <source>
        <dbReference type="EMBL" id="SDS79781.1"/>
    </source>
</evidence>
<gene>
    <name evidence="7" type="ORF">SAMN04489717_3908</name>
</gene>
<dbReference type="Proteomes" id="UP000198983">
    <property type="component" value="Chromosome I"/>
</dbReference>
<proteinExistence type="predicted"/>
<feature type="domain" description="Sodium/calcium exchanger membrane region" evidence="6">
    <location>
        <begin position="186"/>
        <end position="324"/>
    </location>
</feature>
<dbReference type="InterPro" id="IPR004837">
    <property type="entry name" value="NaCa_Exmemb"/>
</dbReference>
<dbReference type="InterPro" id="IPR004481">
    <property type="entry name" value="K/Na/Ca-exchanger"/>
</dbReference>
<feature type="transmembrane region" description="Helical" evidence="5">
    <location>
        <begin position="307"/>
        <end position="326"/>
    </location>
</feature>
<evidence type="ECO:0000259" key="6">
    <source>
        <dbReference type="Pfam" id="PF01699"/>
    </source>
</evidence>
<feature type="transmembrane region" description="Helical" evidence="5">
    <location>
        <begin position="210"/>
        <end position="229"/>
    </location>
</feature>
<name>A0A1H1V5L5_9ACTN</name>
<dbReference type="AlphaFoldDB" id="A0A1H1V5L5"/>
<evidence type="ECO:0000256" key="3">
    <source>
        <dbReference type="ARBA" id="ARBA00022989"/>
    </source>
</evidence>
<feature type="domain" description="Sodium/calcium exchanger membrane region" evidence="6">
    <location>
        <begin position="2"/>
        <end position="155"/>
    </location>
</feature>
<keyword evidence="4 5" id="KW-0472">Membrane</keyword>
<keyword evidence="8" id="KW-1185">Reference proteome</keyword>
<evidence type="ECO:0000256" key="5">
    <source>
        <dbReference type="SAM" id="Phobius"/>
    </source>
</evidence>
<feature type="transmembrane region" description="Helical" evidence="5">
    <location>
        <begin position="68"/>
        <end position="95"/>
    </location>
</feature>
<dbReference type="GO" id="GO:0008273">
    <property type="term" value="F:calcium, potassium:sodium antiporter activity"/>
    <property type="evidence" value="ECO:0007669"/>
    <property type="project" value="TreeGrafter"/>
</dbReference>
<reference evidence="7 8" key="1">
    <citation type="submission" date="2016-10" db="EMBL/GenBank/DDBJ databases">
        <authorList>
            <person name="de Groot N.N."/>
        </authorList>
    </citation>
    <scope>NUCLEOTIDE SEQUENCE [LARGE SCALE GENOMIC DNA]</scope>
    <source>
        <strain evidence="7 8">DSM 22024</strain>
    </source>
</reference>
<dbReference type="GO" id="GO:0005886">
    <property type="term" value="C:plasma membrane"/>
    <property type="evidence" value="ECO:0007669"/>
    <property type="project" value="TreeGrafter"/>
</dbReference>
<dbReference type="OrthoDB" id="9786081at2"/>
<feature type="transmembrane region" description="Helical" evidence="5">
    <location>
        <begin position="278"/>
        <end position="300"/>
    </location>
</feature>
<keyword evidence="2 5" id="KW-0812">Transmembrane</keyword>
<dbReference type="RefSeq" id="WP_092655052.1">
    <property type="nucleotide sequence ID" value="NZ_LT629732.1"/>
</dbReference>
<feature type="transmembrane region" description="Helical" evidence="5">
    <location>
        <begin position="139"/>
        <end position="158"/>
    </location>
</feature>
<organism evidence="7 8">
    <name type="scientific">Actinopolymorpha singaporensis</name>
    <dbReference type="NCBI Taxonomy" id="117157"/>
    <lineage>
        <taxon>Bacteria</taxon>
        <taxon>Bacillati</taxon>
        <taxon>Actinomycetota</taxon>
        <taxon>Actinomycetes</taxon>
        <taxon>Propionibacteriales</taxon>
        <taxon>Actinopolymorphaceae</taxon>
        <taxon>Actinopolymorpha</taxon>
    </lineage>
</organism>
<feature type="transmembrane region" description="Helical" evidence="5">
    <location>
        <begin position="250"/>
        <end position="272"/>
    </location>
</feature>
<accession>A0A1H1V5L5</accession>
<keyword evidence="3 5" id="KW-1133">Transmembrane helix</keyword>
<comment type="subcellular location">
    <subcellularLocation>
        <location evidence="1">Membrane</location>
        <topology evidence="1">Multi-pass membrane protein</topology>
    </subcellularLocation>
</comment>
<dbReference type="Pfam" id="PF01699">
    <property type="entry name" value="Na_Ca_ex"/>
    <property type="match status" value="2"/>
</dbReference>
<evidence type="ECO:0000313" key="8">
    <source>
        <dbReference type="Proteomes" id="UP000198983"/>
    </source>
</evidence>
<dbReference type="PANTHER" id="PTHR10846">
    <property type="entry name" value="SODIUM/POTASSIUM/CALCIUM EXCHANGER"/>
    <property type="match status" value="1"/>
</dbReference>
<protein>
    <submittedName>
        <fullName evidence="7">Cation:H+ antiporter</fullName>
    </submittedName>
</protein>
<evidence type="ECO:0000256" key="2">
    <source>
        <dbReference type="ARBA" id="ARBA00022692"/>
    </source>
</evidence>
<evidence type="ECO:0000256" key="1">
    <source>
        <dbReference type="ARBA" id="ARBA00004141"/>
    </source>
</evidence>
<dbReference type="PANTHER" id="PTHR10846:SF8">
    <property type="entry name" value="INNER MEMBRANE PROTEIN YRBG"/>
    <property type="match status" value="1"/>
</dbReference>
<dbReference type="Gene3D" id="1.20.1420.30">
    <property type="entry name" value="NCX, central ion-binding region"/>
    <property type="match status" value="1"/>
</dbReference>
<dbReference type="EMBL" id="LT629732">
    <property type="protein sequence ID" value="SDS79781.1"/>
    <property type="molecule type" value="Genomic_DNA"/>
</dbReference>
<feature type="transmembrane region" description="Helical" evidence="5">
    <location>
        <begin position="116"/>
        <end position="133"/>
    </location>
</feature>
<evidence type="ECO:0000256" key="4">
    <source>
        <dbReference type="ARBA" id="ARBA00023136"/>
    </source>
</evidence>
<dbReference type="GO" id="GO:0006874">
    <property type="term" value="P:intracellular calcium ion homeostasis"/>
    <property type="evidence" value="ECO:0007669"/>
    <property type="project" value="TreeGrafter"/>
</dbReference>